<dbReference type="PANTHER" id="PTHR44051">
    <property type="entry name" value="GLUTATHIONE S-TRANSFERASE-RELATED"/>
    <property type="match status" value="1"/>
</dbReference>
<dbReference type="PROSITE" id="PS50405">
    <property type="entry name" value="GST_CTER"/>
    <property type="match status" value="1"/>
</dbReference>
<dbReference type="Pfam" id="PF02798">
    <property type="entry name" value="GST_N"/>
    <property type="match status" value="1"/>
</dbReference>
<dbReference type="EMBL" id="JACIEZ010000005">
    <property type="protein sequence ID" value="MBB4065662.1"/>
    <property type="molecule type" value="Genomic_DNA"/>
</dbReference>
<dbReference type="SFLD" id="SFLDS00019">
    <property type="entry name" value="Glutathione_Transferase_(cytos"/>
    <property type="match status" value="1"/>
</dbReference>
<dbReference type="SFLD" id="SFLDG00358">
    <property type="entry name" value="Main_(cytGST)"/>
    <property type="match status" value="1"/>
</dbReference>
<keyword evidence="4" id="KW-0560">Oxidoreductase</keyword>
<dbReference type="InterPro" id="IPR036282">
    <property type="entry name" value="Glutathione-S-Trfase_C_sf"/>
</dbReference>
<evidence type="ECO:0000259" key="3">
    <source>
        <dbReference type="PROSITE" id="PS50405"/>
    </source>
</evidence>
<dbReference type="Pfam" id="PF00043">
    <property type="entry name" value="GST_C"/>
    <property type="match status" value="1"/>
</dbReference>
<comment type="similarity">
    <text evidence="1">Belongs to the GST superfamily.</text>
</comment>
<dbReference type="InterPro" id="IPR010987">
    <property type="entry name" value="Glutathione-S-Trfase_C-like"/>
</dbReference>
<dbReference type="InterPro" id="IPR040079">
    <property type="entry name" value="Glutathione_S-Trfase"/>
</dbReference>
<accession>A0A7W6NLT1</accession>
<evidence type="ECO:0000313" key="5">
    <source>
        <dbReference type="Proteomes" id="UP000528286"/>
    </source>
</evidence>
<dbReference type="GO" id="GO:0016491">
    <property type="term" value="F:oxidoreductase activity"/>
    <property type="evidence" value="ECO:0007669"/>
    <property type="project" value="UniProtKB-KW"/>
</dbReference>
<dbReference type="CDD" id="cd10291">
    <property type="entry name" value="GST_C_YfcG_like"/>
    <property type="match status" value="1"/>
</dbReference>
<dbReference type="Proteomes" id="UP000528286">
    <property type="component" value="Unassembled WGS sequence"/>
</dbReference>
<reference evidence="4 5" key="1">
    <citation type="submission" date="2020-08" db="EMBL/GenBank/DDBJ databases">
        <title>Genomic Encyclopedia of Type Strains, Phase IV (KMG-IV): sequencing the most valuable type-strain genomes for metagenomic binning, comparative biology and taxonomic classification.</title>
        <authorList>
            <person name="Goeker M."/>
        </authorList>
    </citation>
    <scope>NUCLEOTIDE SEQUENCE [LARGE SCALE GENOMIC DNA]</scope>
    <source>
        <strain evidence="4 5">DSM 29853</strain>
    </source>
</reference>
<gene>
    <name evidence="4" type="ORF">GGR23_002869</name>
</gene>
<dbReference type="InterPro" id="IPR036249">
    <property type="entry name" value="Thioredoxin-like_sf"/>
</dbReference>
<keyword evidence="5" id="KW-1185">Reference proteome</keyword>
<protein>
    <submittedName>
        <fullName evidence="4">GST-like protein</fullName>
        <ecNumber evidence="4">1.8.4.-</ecNumber>
    </submittedName>
</protein>
<feature type="domain" description="GST N-terminal" evidence="2">
    <location>
        <begin position="2"/>
        <end position="89"/>
    </location>
</feature>
<evidence type="ECO:0000259" key="2">
    <source>
        <dbReference type="PROSITE" id="PS50404"/>
    </source>
</evidence>
<proteinExistence type="inferred from homology"/>
<dbReference type="CDD" id="cd03048">
    <property type="entry name" value="GST_N_Ure2p_like"/>
    <property type="match status" value="1"/>
</dbReference>
<organism evidence="4 5">
    <name type="scientific">Gellertiella hungarica</name>
    <dbReference type="NCBI Taxonomy" id="1572859"/>
    <lineage>
        <taxon>Bacteria</taxon>
        <taxon>Pseudomonadati</taxon>
        <taxon>Pseudomonadota</taxon>
        <taxon>Alphaproteobacteria</taxon>
        <taxon>Hyphomicrobiales</taxon>
        <taxon>Rhizobiaceae</taxon>
        <taxon>Gellertiella</taxon>
    </lineage>
</organism>
<dbReference type="AlphaFoldDB" id="A0A7W6NLT1"/>
<dbReference type="PANTHER" id="PTHR44051:SF19">
    <property type="entry name" value="DISULFIDE-BOND OXIDOREDUCTASE YFCG"/>
    <property type="match status" value="1"/>
</dbReference>
<dbReference type="Gene3D" id="3.40.30.10">
    <property type="entry name" value="Glutaredoxin"/>
    <property type="match status" value="1"/>
</dbReference>
<dbReference type="InterPro" id="IPR004045">
    <property type="entry name" value="Glutathione_S-Trfase_N"/>
</dbReference>
<dbReference type="Gene3D" id="1.20.1050.10">
    <property type="match status" value="1"/>
</dbReference>
<sequence length="234" mass="26801">MSAPIDLYYWPTPNGWKITIMLEELGQPYAVKYVNIAKGEQFEPEFLKIAPNNRMPAIVDPDGPGGEPISVFESGAILQYLGRKFGRFYPQEERARVATEEWLFWQVGGLGPMAGQAHHFRQYAPEKVQYGIDRYTNECNRLYGVMNRRLADREFLAGEYTIADMACIDWIIPHERQGQDLADFPHLKRWYETMKARPAVQRGIDVGKEERARAADLSTDKAAQAVLFGQRARD</sequence>
<dbReference type="EC" id="1.8.4.-" evidence="4"/>
<dbReference type="SUPFAM" id="SSF52833">
    <property type="entry name" value="Thioredoxin-like"/>
    <property type="match status" value="1"/>
</dbReference>
<dbReference type="InterPro" id="IPR004046">
    <property type="entry name" value="GST_C"/>
</dbReference>
<evidence type="ECO:0000256" key="1">
    <source>
        <dbReference type="RuleBase" id="RU003494"/>
    </source>
</evidence>
<dbReference type="SFLD" id="SFLDG01151">
    <property type="entry name" value="Main.2:_Nu-like"/>
    <property type="match status" value="1"/>
</dbReference>
<evidence type="ECO:0000313" key="4">
    <source>
        <dbReference type="EMBL" id="MBB4065662.1"/>
    </source>
</evidence>
<dbReference type="SUPFAM" id="SSF47616">
    <property type="entry name" value="GST C-terminal domain-like"/>
    <property type="match status" value="1"/>
</dbReference>
<feature type="domain" description="GST C-terminal" evidence="3">
    <location>
        <begin position="92"/>
        <end position="215"/>
    </location>
</feature>
<comment type="caution">
    <text evidence="4">The sequence shown here is derived from an EMBL/GenBank/DDBJ whole genome shotgun (WGS) entry which is preliminary data.</text>
</comment>
<name>A0A7W6NLT1_9HYPH</name>
<dbReference type="PROSITE" id="PS50404">
    <property type="entry name" value="GST_NTER"/>
    <property type="match status" value="1"/>
</dbReference>
<dbReference type="RefSeq" id="WP_183366953.1">
    <property type="nucleotide sequence ID" value="NZ_JACIEZ010000005.1"/>
</dbReference>